<dbReference type="PROSITE" id="PS51178">
    <property type="entry name" value="PASTA"/>
    <property type="match status" value="1"/>
</dbReference>
<evidence type="ECO:0000256" key="1">
    <source>
        <dbReference type="SAM" id="MobiDB-lite"/>
    </source>
</evidence>
<proteinExistence type="predicted"/>
<reference evidence="3" key="1">
    <citation type="submission" date="2022-08" db="EMBL/GenBank/DDBJ databases">
        <authorList>
            <person name="Somphong A."/>
            <person name="Phongsopitanun W."/>
        </authorList>
    </citation>
    <scope>NUCLEOTIDE SEQUENCE</scope>
    <source>
        <strain evidence="3">LP05-1</strain>
    </source>
</reference>
<gene>
    <name evidence="3" type="ORF">NX801_26690</name>
</gene>
<name>A0ABT2CPC5_9ACTN</name>
<dbReference type="CDD" id="cd06577">
    <property type="entry name" value="PASTA_pknB"/>
    <property type="match status" value="1"/>
</dbReference>
<dbReference type="InterPro" id="IPR005543">
    <property type="entry name" value="PASTA_dom"/>
</dbReference>
<feature type="region of interest" description="Disordered" evidence="1">
    <location>
        <begin position="1"/>
        <end position="59"/>
    </location>
</feature>
<organism evidence="3 4">
    <name type="scientific">Streptomyces pyxinae</name>
    <dbReference type="NCBI Taxonomy" id="2970734"/>
    <lineage>
        <taxon>Bacteria</taxon>
        <taxon>Bacillati</taxon>
        <taxon>Actinomycetota</taxon>
        <taxon>Actinomycetes</taxon>
        <taxon>Kitasatosporales</taxon>
        <taxon>Streptomycetaceae</taxon>
        <taxon>Streptomyces</taxon>
    </lineage>
</organism>
<dbReference type="Proteomes" id="UP001431313">
    <property type="component" value="Unassembled WGS sequence"/>
</dbReference>
<feature type="compositionally biased region" description="Low complexity" evidence="1">
    <location>
        <begin position="26"/>
        <end position="39"/>
    </location>
</feature>
<dbReference type="RefSeq" id="WP_258790490.1">
    <property type="nucleotide sequence ID" value="NZ_JANUGQ010000031.1"/>
</dbReference>
<evidence type="ECO:0000313" key="3">
    <source>
        <dbReference type="EMBL" id="MCS0639165.1"/>
    </source>
</evidence>
<keyword evidence="4" id="KW-1185">Reference proteome</keyword>
<feature type="compositionally biased region" description="Gly residues" evidence="1">
    <location>
        <begin position="40"/>
        <end position="50"/>
    </location>
</feature>
<protein>
    <submittedName>
        <fullName evidence="3">PASTA domain-containing protein</fullName>
    </submittedName>
</protein>
<evidence type="ECO:0000259" key="2">
    <source>
        <dbReference type="PROSITE" id="PS51178"/>
    </source>
</evidence>
<dbReference type="Gene3D" id="3.30.10.20">
    <property type="match status" value="1"/>
</dbReference>
<evidence type="ECO:0000313" key="4">
    <source>
        <dbReference type="Proteomes" id="UP001431313"/>
    </source>
</evidence>
<feature type="domain" description="PASTA" evidence="2">
    <location>
        <begin position="49"/>
        <end position="120"/>
    </location>
</feature>
<dbReference type="Pfam" id="PF03793">
    <property type="entry name" value="PASTA"/>
    <property type="match status" value="1"/>
</dbReference>
<dbReference type="EMBL" id="JANUGQ010000031">
    <property type="protein sequence ID" value="MCS0639165.1"/>
    <property type="molecule type" value="Genomic_DNA"/>
</dbReference>
<sequence>MTATPPPASPGADEVSKLHGGALQQGTGARASTKATAAGTAGGSGLGSGSGPAALPDFSGMDLQEAQDTAQSVGFYVLDDQDASGQGRLQIMDRNWTVCSQDPAPGTYATDTAVTLYAVKDTETC</sequence>
<comment type="caution">
    <text evidence="3">The sequence shown here is derived from an EMBL/GenBank/DDBJ whole genome shotgun (WGS) entry which is preliminary data.</text>
</comment>
<accession>A0ABT2CPC5</accession>